<dbReference type="InterPro" id="IPR003462">
    <property type="entry name" value="ODC_Mu_crystall"/>
</dbReference>
<dbReference type="SUPFAM" id="SSF51735">
    <property type="entry name" value="NAD(P)-binding Rossmann-fold domains"/>
    <property type="match status" value="1"/>
</dbReference>
<feature type="non-terminal residue" evidence="2">
    <location>
        <position position="1"/>
    </location>
</feature>
<dbReference type="EMBL" id="JAMZMK010009046">
    <property type="protein sequence ID" value="KAI7737386.1"/>
    <property type="molecule type" value="Genomic_DNA"/>
</dbReference>
<dbReference type="PANTHER" id="PTHR13812:SF19">
    <property type="entry name" value="KETIMINE REDUCTASE MU-CRYSTALLIN"/>
    <property type="match status" value="1"/>
</dbReference>
<protein>
    <submittedName>
        <fullName evidence="2">Uncharacterized protein</fullName>
    </submittedName>
</protein>
<dbReference type="GO" id="GO:0005737">
    <property type="term" value="C:cytoplasm"/>
    <property type="evidence" value="ECO:0007669"/>
    <property type="project" value="TreeGrafter"/>
</dbReference>
<keyword evidence="3" id="KW-1185">Reference proteome</keyword>
<organism evidence="2 3">
    <name type="scientific">Ambrosia artemisiifolia</name>
    <name type="common">Common ragweed</name>
    <dbReference type="NCBI Taxonomy" id="4212"/>
    <lineage>
        <taxon>Eukaryota</taxon>
        <taxon>Viridiplantae</taxon>
        <taxon>Streptophyta</taxon>
        <taxon>Embryophyta</taxon>
        <taxon>Tracheophyta</taxon>
        <taxon>Spermatophyta</taxon>
        <taxon>Magnoliopsida</taxon>
        <taxon>eudicotyledons</taxon>
        <taxon>Gunneridae</taxon>
        <taxon>Pentapetalae</taxon>
        <taxon>asterids</taxon>
        <taxon>campanulids</taxon>
        <taxon>Asterales</taxon>
        <taxon>Asteraceae</taxon>
        <taxon>Asteroideae</taxon>
        <taxon>Heliantheae alliance</taxon>
        <taxon>Heliantheae</taxon>
        <taxon>Ambrosia</taxon>
    </lineage>
</organism>
<dbReference type="Proteomes" id="UP001206925">
    <property type="component" value="Unassembled WGS sequence"/>
</dbReference>
<dbReference type="InterPro" id="IPR036291">
    <property type="entry name" value="NAD(P)-bd_dom_sf"/>
</dbReference>
<name>A0AAD5C8P1_AMBAR</name>
<dbReference type="PANTHER" id="PTHR13812">
    <property type="entry name" value="KETIMINE REDUCTASE MU-CRYSTALLIN"/>
    <property type="match status" value="1"/>
</dbReference>
<dbReference type="Pfam" id="PF02423">
    <property type="entry name" value="OCD_Mu_crystall"/>
    <property type="match status" value="1"/>
</dbReference>
<evidence type="ECO:0000256" key="1">
    <source>
        <dbReference type="ARBA" id="ARBA00008903"/>
    </source>
</evidence>
<dbReference type="Gene3D" id="3.40.50.720">
    <property type="entry name" value="NAD(P)-binding Rossmann-like Domain"/>
    <property type="match status" value="1"/>
</dbReference>
<proteinExistence type="inferred from homology"/>
<reference evidence="2" key="1">
    <citation type="submission" date="2022-06" db="EMBL/GenBank/DDBJ databases">
        <title>Uncovering the hologenomic basis of an extraordinary plant invasion.</title>
        <authorList>
            <person name="Bieker V.C."/>
            <person name="Martin M.D."/>
            <person name="Gilbert T."/>
            <person name="Hodgins K."/>
            <person name="Battlay P."/>
            <person name="Petersen B."/>
            <person name="Wilson J."/>
        </authorList>
    </citation>
    <scope>NUCLEOTIDE SEQUENCE</scope>
    <source>
        <strain evidence="2">AA19_3_7</strain>
        <tissue evidence="2">Leaf</tissue>
    </source>
</reference>
<accession>A0AAD5C8P1</accession>
<comment type="caution">
    <text evidence="2">The sequence shown here is derived from an EMBL/GenBank/DDBJ whole genome shotgun (WGS) entry which is preliminary data.</text>
</comment>
<evidence type="ECO:0000313" key="3">
    <source>
        <dbReference type="Proteomes" id="UP001206925"/>
    </source>
</evidence>
<sequence>TDFVGDSEIKPVVKRIIMFFWLKANDRRIGRLLPFSGSGGDRSKNGSDEFVWLLFQLRWKTRLKLETRMANYGFNNKLSEIMESDGNKVMHNIEYGPRGKKYRYRKSCNDLEPNYKKIGNSGGGNEIGKWNVEWRVCGLKCDDMESAVATANILSCATNSTAPLALGKWLKAGAHLDLVGSYKPSMRECDDEAVKRGMLFERVGWGV</sequence>
<evidence type="ECO:0000313" key="2">
    <source>
        <dbReference type="EMBL" id="KAI7737386.1"/>
    </source>
</evidence>
<dbReference type="AlphaFoldDB" id="A0AAD5C8P1"/>
<gene>
    <name evidence="2" type="ORF">M8C21_032058</name>
</gene>
<comment type="similarity">
    <text evidence="1">Belongs to the ornithine cyclodeaminase/mu-crystallin family.</text>
</comment>